<dbReference type="GeneID" id="105046330"/>
<protein>
    <submittedName>
        <fullName evidence="3">Uncharacterized protein LOC105046330</fullName>
    </submittedName>
</protein>
<dbReference type="FunCoup" id="A0A6I9RBL9">
    <property type="interactions" value="1165"/>
</dbReference>
<dbReference type="PANTHER" id="PTHR33356:SF5">
    <property type="entry name" value="TIP41-LIKE PROTEIN"/>
    <property type="match status" value="1"/>
</dbReference>
<evidence type="ECO:0000313" key="2">
    <source>
        <dbReference type="Proteomes" id="UP000504607"/>
    </source>
</evidence>
<evidence type="ECO:0000256" key="1">
    <source>
        <dbReference type="SAM" id="MobiDB-lite"/>
    </source>
</evidence>
<feature type="compositionally biased region" description="Low complexity" evidence="1">
    <location>
        <begin position="263"/>
        <end position="274"/>
    </location>
</feature>
<evidence type="ECO:0000313" key="3">
    <source>
        <dbReference type="RefSeq" id="XP_010923190.1"/>
    </source>
</evidence>
<proteinExistence type="predicted"/>
<name>A0A6I9RBL9_ELAGV</name>
<feature type="region of interest" description="Disordered" evidence="1">
    <location>
        <begin position="112"/>
        <end position="143"/>
    </location>
</feature>
<dbReference type="InParanoid" id="A0A6I9RBL9"/>
<feature type="region of interest" description="Disordered" evidence="1">
    <location>
        <begin position="252"/>
        <end position="280"/>
    </location>
</feature>
<dbReference type="PANTHER" id="PTHR33356">
    <property type="entry name" value="TIP41-LIKE PROTEIN"/>
    <property type="match status" value="1"/>
</dbReference>
<keyword evidence="2" id="KW-1185">Reference proteome</keyword>
<reference evidence="3" key="1">
    <citation type="submission" date="2025-08" db="UniProtKB">
        <authorList>
            <consortium name="RefSeq"/>
        </authorList>
    </citation>
    <scope>IDENTIFICATION</scope>
</reference>
<organism evidence="2 3">
    <name type="scientific">Elaeis guineensis var. tenera</name>
    <name type="common">Oil palm</name>
    <dbReference type="NCBI Taxonomy" id="51953"/>
    <lineage>
        <taxon>Eukaryota</taxon>
        <taxon>Viridiplantae</taxon>
        <taxon>Streptophyta</taxon>
        <taxon>Embryophyta</taxon>
        <taxon>Tracheophyta</taxon>
        <taxon>Spermatophyta</taxon>
        <taxon>Magnoliopsida</taxon>
        <taxon>Liliopsida</taxon>
        <taxon>Arecaceae</taxon>
        <taxon>Arecoideae</taxon>
        <taxon>Cocoseae</taxon>
        <taxon>Elaeidinae</taxon>
        <taxon>Elaeis</taxon>
    </lineage>
</organism>
<accession>A0A6I9RBL9</accession>
<dbReference type="OrthoDB" id="747893at2759"/>
<dbReference type="KEGG" id="egu:105046330"/>
<gene>
    <name evidence="3" type="primary">LOC105046330</name>
</gene>
<dbReference type="RefSeq" id="XP_010923190.1">
    <property type="nucleotide sequence ID" value="XM_010924888.3"/>
</dbReference>
<dbReference type="Proteomes" id="UP000504607">
    <property type="component" value="Chromosome 5"/>
</dbReference>
<feature type="compositionally biased region" description="Low complexity" evidence="1">
    <location>
        <begin position="125"/>
        <end position="134"/>
    </location>
</feature>
<sequence length="387" mass="41539">MAKNLEDPAFWLPSDFLCDDFFLDGGGKNRSGAEAAGVGDVCFNGELPYGFGSNPPSPVESVTGTESDEEDYMAGLTQKMAHCFLKDDDKVSCALPGGDNAKMRMMLGSPQSTLSAWSASGKGRPTGPSLVSSPPSSPMEQHEEDPWDVLYEAAGQVMRLRLNEQIIQGRGLLGPPRKPSPPIPAPSQNPHKTGYYHAAVLTKQQLQAAQFYHLKQQQLMKQQLSAAWGRQGRARVGGGGGGGGYSIEGRCGGRSMGLPPPLQKQQQQQQQPQPGSGMRAVFLNAPGARRESAGTGVFLPRRVGTPTESLKKPACSTVLLPARVVQALNLIPEELGAQQRYPGGFVLDHDALVGRTNNALSQPKRSLHHQPSAVASHDILLPQEWTY</sequence>
<dbReference type="AlphaFoldDB" id="A0A6I9RBL9"/>